<name>A0AA38CUW6_9MICO</name>
<dbReference type="Gene3D" id="3.40.30.10">
    <property type="entry name" value="Glutaredoxin"/>
    <property type="match status" value="1"/>
</dbReference>
<evidence type="ECO:0000256" key="1">
    <source>
        <dbReference type="SAM" id="MobiDB-lite"/>
    </source>
</evidence>
<keyword evidence="3" id="KW-1185">Reference proteome</keyword>
<proteinExistence type="predicted"/>
<comment type="caution">
    <text evidence="2">The sequence shown here is derived from an EMBL/GenBank/DDBJ whole genome shotgun (WGS) entry which is preliminary data.</text>
</comment>
<gene>
    <name evidence="2" type="ORF">GCM10025875_30010</name>
</gene>
<feature type="region of interest" description="Disordered" evidence="1">
    <location>
        <begin position="102"/>
        <end position="133"/>
    </location>
</feature>
<dbReference type="Proteomes" id="UP001157161">
    <property type="component" value="Unassembled WGS sequence"/>
</dbReference>
<dbReference type="EMBL" id="BSUM01000001">
    <property type="protein sequence ID" value="GMA33009.1"/>
    <property type="molecule type" value="Genomic_DNA"/>
</dbReference>
<accession>A0AA38CUW6</accession>
<organism evidence="2 3">
    <name type="scientific">Litorihabitans aurantiacus</name>
    <dbReference type="NCBI Taxonomy" id="1930061"/>
    <lineage>
        <taxon>Bacteria</taxon>
        <taxon>Bacillati</taxon>
        <taxon>Actinomycetota</taxon>
        <taxon>Actinomycetes</taxon>
        <taxon>Micrococcales</taxon>
        <taxon>Beutenbergiaceae</taxon>
        <taxon>Litorihabitans</taxon>
    </lineage>
</organism>
<reference evidence="2" key="2">
    <citation type="submission" date="2023-02" db="EMBL/GenBank/DDBJ databases">
        <authorList>
            <person name="Sun Q."/>
            <person name="Mori K."/>
        </authorList>
    </citation>
    <scope>NUCLEOTIDE SEQUENCE</scope>
    <source>
        <strain evidence="2">NBRC 112290</strain>
    </source>
</reference>
<reference evidence="2" key="1">
    <citation type="journal article" date="2014" name="Int. J. Syst. Evol. Microbiol.">
        <title>Complete genome sequence of Corynebacterium casei LMG S-19264T (=DSM 44701T), isolated from a smear-ripened cheese.</title>
        <authorList>
            <consortium name="US DOE Joint Genome Institute (JGI-PGF)"/>
            <person name="Walter F."/>
            <person name="Albersmeier A."/>
            <person name="Kalinowski J."/>
            <person name="Ruckert C."/>
        </authorList>
    </citation>
    <scope>NUCLEOTIDE SEQUENCE</scope>
    <source>
        <strain evidence="2">NBRC 112290</strain>
    </source>
</reference>
<protein>
    <submittedName>
        <fullName evidence="2">Membrane protein</fullName>
    </submittedName>
</protein>
<evidence type="ECO:0000313" key="2">
    <source>
        <dbReference type="EMBL" id="GMA33009.1"/>
    </source>
</evidence>
<evidence type="ECO:0000313" key="3">
    <source>
        <dbReference type="Proteomes" id="UP001157161"/>
    </source>
</evidence>
<sequence length="133" mass="13826">MVGLGALAVAVVIATTGPSAPAVTALVLLLAAAWLVSPLLYPRSPAWADALERSRATGAPIVLWKPGCAVSVRLRLALGPAGRRAVWVDAWADDDAMTELRRVNDGDETTPTALTAAGARTNPPPSWVRAQLP</sequence>
<dbReference type="AlphaFoldDB" id="A0AA38CUW6"/>